<organism evidence="1 2">
    <name type="scientific">Olpidium bornovanus</name>
    <dbReference type="NCBI Taxonomy" id="278681"/>
    <lineage>
        <taxon>Eukaryota</taxon>
        <taxon>Fungi</taxon>
        <taxon>Fungi incertae sedis</taxon>
        <taxon>Olpidiomycota</taxon>
        <taxon>Olpidiomycotina</taxon>
        <taxon>Olpidiomycetes</taxon>
        <taxon>Olpidiales</taxon>
        <taxon>Olpidiaceae</taxon>
        <taxon>Olpidium</taxon>
    </lineage>
</organism>
<name>A0A8H7ZND4_9FUNG</name>
<keyword evidence="2" id="KW-1185">Reference proteome</keyword>
<gene>
    <name evidence="1" type="ORF">BJ554DRAFT_4186</name>
</gene>
<proteinExistence type="predicted"/>
<dbReference type="EMBL" id="JAEFCI010012188">
    <property type="protein sequence ID" value="KAG5456153.1"/>
    <property type="molecule type" value="Genomic_DNA"/>
</dbReference>
<evidence type="ECO:0000313" key="2">
    <source>
        <dbReference type="Proteomes" id="UP000673691"/>
    </source>
</evidence>
<evidence type="ECO:0000313" key="1">
    <source>
        <dbReference type="EMBL" id="KAG5456153.1"/>
    </source>
</evidence>
<sequence>MEYYLQRLYGESVLSALEHKEEQEDLRMWMDIRISDDTLRAFFSTSEARNLAELVKHQDLLDSKTVLSYKYREKTYRATLYNYYQGLSVRRRQLTVKLSHDGFVYHPRAFLVGNRYTHGRDRYFVLDPASYEVEMPFLVSLSKEARDVRENPVQITFYYSIAHKRMDIQFHDEGDSFDTLPFMLITFEHGPPLKNDAKYRRTLGQTVRG</sequence>
<reference evidence="1 2" key="1">
    <citation type="journal article" name="Sci. Rep.">
        <title>Genome-scale phylogenetic analyses confirm Olpidium as the closest living zoosporic fungus to the non-flagellated, terrestrial fungi.</title>
        <authorList>
            <person name="Chang Y."/>
            <person name="Rochon D."/>
            <person name="Sekimoto S."/>
            <person name="Wang Y."/>
            <person name="Chovatia M."/>
            <person name="Sandor L."/>
            <person name="Salamov A."/>
            <person name="Grigoriev I.V."/>
            <person name="Stajich J.E."/>
            <person name="Spatafora J.W."/>
        </authorList>
    </citation>
    <scope>NUCLEOTIDE SEQUENCE [LARGE SCALE GENOMIC DNA]</scope>
    <source>
        <strain evidence="1">S191</strain>
    </source>
</reference>
<dbReference type="Proteomes" id="UP000673691">
    <property type="component" value="Unassembled WGS sequence"/>
</dbReference>
<dbReference type="OrthoDB" id="2151608at2759"/>
<comment type="caution">
    <text evidence="1">The sequence shown here is derived from an EMBL/GenBank/DDBJ whole genome shotgun (WGS) entry which is preliminary data.</text>
</comment>
<dbReference type="AlphaFoldDB" id="A0A8H7ZND4"/>
<protein>
    <submittedName>
        <fullName evidence="1">Uncharacterized protein</fullName>
    </submittedName>
</protein>
<accession>A0A8H7ZND4</accession>